<accession>A0A2T5G8K4</accession>
<sequence length="197" mass="22288">MRIERISPDKVRFFLTPDDLAERQLDREDLWKDLPKVHELFHDMLEQAYYEVGFEARGPVAVEIFTLPAHGMVVVISRTAEDEAAYEEDGDESLQMEVLLAEREDVVVAFRDIEHVIAAAHKLAGILPHGGRLYAYRKLYVLYFPETLIREVGKSAQALAVLTEYGEAVSVSEAILEEYGKKIIAEDALGTLRAHFA</sequence>
<dbReference type="Proteomes" id="UP000244016">
    <property type="component" value="Unassembled WGS sequence"/>
</dbReference>
<dbReference type="Pfam" id="PF05389">
    <property type="entry name" value="MecA"/>
    <property type="match status" value="1"/>
</dbReference>
<dbReference type="PANTHER" id="PTHR39161">
    <property type="entry name" value="ADAPTER PROTEIN MECA"/>
    <property type="match status" value="1"/>
</dbReference>
<evidence type="ECO:0000256" key="1">
    <source>
        <dbReference type="ARBA" id="ARBA00005397"/>
    </source>
</evidence>
<gene>
    <name evidence="2" type="ORF">BLITH_0706</name>
</gene>
<protein>
    <submittedName>
        <fullName evidence="2">Negative regulator of genetic competence MecA</fullName>
    </submittedName>
</protein>
<dbReference type="EMBL" id="PEBW01000002">
    <property type="protein sequence ID" value="PTQ52527.1"/>
    <property type="molecule type" value="Genomic_DNA"/>
</dbReference>
<organism evidence="2 3">
    <name type="scientific">Brockia lithotrophica</name>
    <dbReference type="NCBI Taxonomy" id="933949"/>
    <lineage>
        <taxon>Bacteria</taxon>
        <taxon>Bacillati</taxon>
        <taxon>Bacillota</taxon>
        <taxon>Bacilli</taxon>
        <taxon>Bacillales</taxon>
        <taxon>Bacillales Family X. Incertae Sedis</taxon>
        <taxon>Brockia</taxon>
    </lineage>
</organism>
<dbReference type="InterPro" id="IPR038471">
    <property type="entry name" value="MecA_C_sf"/>
</dbReference>
<dbReference type="PIRSF" id="PIRSF029008">
    <property type="entry name" value="MecA"/>
    <property type="match status" value="1"/>
</dbReference>
<comment type="similarity">
    <text evidence="1">Belongs to the MecA family.</text>
</comment>
<dbReference type="PANTHER" id="PTHR39161:SF2">
    <property type="entry name" value="ADAPTER PROTEIN MECA 2"/>
    <property type="match status" value="1"/>
</dbReference>
<comment type="caution">
    <text evidence="2">The sequence shown here is derived from an EMBL/GenBank/DDBJ whole genome shotgun (WGS) entry which is preliminary data.</text>
</comment>
<name>A0A2T5G8K4_9BACL</name>
<proteinExistence type="inferred from homology"/>
<dbReference type="Gene3D" id="3.30.70.1950">
    <property type="match status" value="1"/>
</dbReference>
<evidence type="ECO:0000313" key="2">
    <source>
        <dbReference type="EMBL" id="PTQ52527.1"/>
    </source>
</evidence>
<evidence type="ECO:0000313" key="3">
    <source>
        <dbReference type="Proteomes" id="UP000244016"/>
    </source>
</evidence>
<dbReference type="AlphaFoldDB" id="A0A2T5G8K4"/>
<reference evidence="2 3" key="1">
    <citation type="submission" date="2017-08" db="EMBL/GenBank/DDBJ databases">
        <title>Burning lignite coal seam in the remote Altai Mountains harbors a hydrogen-driven thermophilic microbial community.</title>
        <authorList>
            <person name="Kadnikov V.V."/>
            <person name="Mardanov A.V."/>
            <person name="Ivasenko D."/>
            <person name="Beletsky A.V."/>
            <person name="Karnachuk O.V."/>
            <person name="Ravin N.V."/>
        </authorList>
    </citation>
    <scope>NUCLEOTIDE SEQUENCE [LARGE SCALE GENOMIC DNA]</scope>
    <source>
        <strain evidence="2">AL31</strain>
    </source>
</reference>
<dbReference type="InterPro" id="IPR008681">
    <property type="entry name" value="Neg-reg_MecA"/>
</dbReference>